<feature type="transmembrane region" description="Helical" evidence="6">
    <location>
        <begin position="203"/>
        <end position="225"/>
    </location>
</feature>
<dbReference type="Pfam" id="PF00909">
    <property type="entry name" value="Ammonium_transp"/>
    <property type="match status" value="1"/>
</dbReference>
<feature type="transmembrane region" description="Helical" evidence="6">
    <location>
        <begin position="391"/>
        <end position="412"/>
    </location>
</feature>
<dbReference type="SUPFAM" id="SSF111352">
    <property type="entry name" value="Ammonium transporter"/>
    <property type="match status" value="1"/>
</dbReference>
<dbReference type="Gene3D" id="1.10.3430.10">
    <property type="entry name" value="Ammonium transporter AmtB like domains"/>
    <property type="match status" value="1"/>
</dbReference>
<evidence type="ECO:0000256" key="1">
    <source>
        <dbReference type="ARBA" id="ARBA00004141"/>
    </source>
</evidence>
<feature type="transmembrane region" description="Helical" evidence="6">
    <location>
        <begin position="9"/>
        <end position="28"/>
    </location>
</feature>
<keyword evidence="9" id="KW-1185">Reference proteome</keyword>
<dbReference type="EMBL" id="NEDP02001206">
    <property type="protein sequence ID" value="OWF53820.1"/>
    <property type="molecule type" value="Genomic_DNA"/>
</dbReference>
<evidence type="ECO:0000313" key="9">
    <source>
        <dbReference type="Proteomes" id="UP000242188"/>
    </source>
</evidence>
<dbReference type="GO" id="GO:0097272">
    <property type="term" value="P:ammonium homeostasis"/>
    <property type="evidence" value="ECO:0007669"/>
    <property type="project" value="TreeGrafter"/>
</dbReference>
<dbReference type="OrthoDB" id="534912at2759"/>
<evidence type="ECO:0000256" key="6">
    <source>
        <dbReference type="SAM" id="Phobius"/>
    </source>
</evidence>
<proteinExistence type="inferred from homology"/>
<feature type="transmembrane region" description="Helical" evidence="6">
    <location>
        <begin position="173"/>
        <end position="191"/>
    </location>
</feature>
<dbReference type="GO" id="GO:0008519">
    <property type="term" value="F:ammonium channel activity"/>
    <property type="evidence" value="ECO:0007669"/>
    <property type="project" value="InterPro"/>
</dbReference>
<feature type="domain" description="Ammonium transporter AmtB-like" evidence="7">
    <location>
        <begin position="44"/>
        <end position="424"/>
    </location>
</feature>
<dbReference type="GO" id="GO:0005886">
    <property type="term" value="C:plasma membrane"/>
    <property type="evidence" value="ECO:0007669"/>
    <property type="project" value="InterPro"/>
</dbReference>
<evidence type="ECO:0000256" key="5">
    <source>
        <dbReference type="ARBA" id="ARBA00023136"/>
    </source>
</evidence>
<organism evidence="8 9">
    <name type="scientific">Mizuhopecten yessoensis</name>
    <name type="common">Japanese scallop</name>
    <name type="synonym">Patinopecten yessoensis</name>
    <dbReference type="NCBI Taxonomy" id="6573"/>
    <lineage>
        <taxon>Eukaryota</taxon>
        <taxon>Metazoa</taxon>
        <taxon>Spiralia</taxon>
        <taxon>Lophotrochozoa</taxon>
        <taxon>Mollusca</taxon>
        <taxon>Bivalvia</taxon>
        <taxon>Autobranchia</taxon>
        <taxon>Pteriomorphia</taxon>
        <taxon>Pectinida</taxon>
        <taxon>Pectinoidea</taxon>
        <taxon>Pectinidae</taxon>
        <taxon>Mizuhopecten</taxon>
    </lineage>
</organism>
<evidence type="ECO:0000256" key="3">
    <source>
        <dbReference type="ARBA" id="ARBA00022692"/>
    </source>
</evidence>
<evidence type="ECO:0000259" key="7">
    <source>
        <dbReference type="Pfam" id="PF00909"/>
    </source>
</evidence>
<feature type="transmembrane region" description="Helical" evidence="6">
    <location>
        <begin position="237"/>
        <end position="260"/>
    </location>
</feature>
<dbReference type="PANTHER" id="PTHR11730:SF60">
    <property type="entry name" value="RH50, ISOFORM D"/>
    <property type="match status" value="1"/>
</dbReference>
<name>A0A210QYK2_MIZYE</name>
<comment type="caution">
    <text evidence="8">The sequence shown here is derived from an EMBL/GenBank/DDBJ whole genome shotgun (WGS) entry which is preliminary data.</text>
</comment>
<dbReference type="PANTHER" id="PTHR11730">
    <property type="entry name" value="AMMONIUM TRANSPORTER"/>
    <property type="match status" value="1"/>
</dbReference>
<comment type="subcellular location">
    <subcellularLocation>
        <location evidence="1">Membrane</location>
        <topology evidence="1">Multi-pass membrane protein</topology>
    </subcellularLocation>
</comment>
<dbReference type="InterPro" id="IPR029020">
    <property type="entry name" value="Ammonium/urea_transptr"/>
</dbReference>
<feature type="transmembrane region" description="Helical" evidence="6">
    <location>
        <begin position="48"/>
        <end position="70"/>
    </location>
</feature>
<keyword evidence="4 6" id="KW-1133">Transmembrane helix</keyword>
<comment type="similarity">
    <text evidence="2">Belongs to the ammonium transporter (TC 2.A.49) family. Rh subfamily.</text>
</comment>
<sequence>MAIPKRMKFSLATLLVQAVFIILYVIFVDYEDAADPTKPKAASPIPTYYPMYQDIHVMIFVGFGFLYTFLQRYGYSGAGYNILLGAVAVQWTLIIRALFFHELASGGRVQMSLTELITGDFNAATVLISFGALIGKTGPLQLLVMVILEVVFANLNEYIGTEHLKVSDVGGSMFIHAFGAYFGLAVSRVLYKEPHESSSNLRAGYLSDIFALIGTIFLWCFWPSFNGGLASEDGRLRAVINTVASLVACVVVTMAISSLLSRRGNFEISHLQNASLAGGVAVGTCANMPIKPWGAMVLGTIAALVSTLGYKYGSDFLAAKMKVHDPAGINNLHGMPGVLAAIAGAAMAALATKDNFGDSLYDIFPARTPSIINGTVYAEDRTAMEQGGYQIAALVTTMTVAIVGGLLTGLVMRLPIWDAPEENDLYNDRDYWDISEHGFPSDPTGLQATSSNSTG</sequence>
<feature type="transmembrane region" description="Helical" evidence="6">
    <location>
        <begin position="293"/>
        <end position="312"/>
    </location>
</feature>
<evidence type="ECO:0000313" key="8">
    <source>
        <dbReference type="EMBL" id="OWF53820.1"/>
    </source>
</evidence>
<dbReference type="AlphaFoldDB" id="A0A210QYK2"/>
<keyword evidence="5 6" id="KW-0472">Membrane</keyword>
<keyword evidence="3 6" id="KW-0812">Transmembrane</keyword>
<dbReference type="InterPro" id="IPR024041">
    <property type="entry name" value="NH4_transpt_AmtB-like_dom"/>
</dbReference>
<gene>
    <name evidence="8" type="ORF">KP79_PYT22461</name>
</gene>
<feature type="transmembrane region" description="Helical" evidence="6">
    <location>
        <begin position="332"/>
        <end position="351"/>
    </location>
</feature>
<dbReference type="Proteomes" id="UP000242188">
    <property type="component" value="Unassembled WGS sequence"/>
</dbReference>
<evidence type="ECO:0000256" key="2">
    <source>
        <dbReference type="ARBA" id="ARBA00011036"/>
    </source>
</evidence>
<dbReference type="PRINTS" id="PR00342">
    <property type="entry name" value="RHESUSRHD"/>
</dbReference>
<dbReference type="InterPro" id="IPR002229">
    <property type="entry name" value="RhesusRHD"/>
</dbReference>
<protein>
    <submittedName>
        <fullName evidence="8">Ammonium transporter Rh type B-B</fullName>
    </submittedName>
</protein>
<feature type="transmembrane region" description="Helical" evidence="6">
    <location>
        <begin position="82"/>
        <end position="104"/>
    </location>
</feature>
<reference evidence="8 9" key="1">
    <citation type="journal article" date="2017" name="Nat. Ecol. Evol.">
        <title>Scallop genome provides insights into evolution of bilaterian karyotype and development.</title>
        <authorList>
            <person name="Wang S."/>
            <person name="Zhang J."/>
            <person name="Jiao W."/>
            <person name="Li J."/>
            <person name="Xun X."/>
            <person name="Sun Y."/>
            <person name="Guo X."/>
            <person name="Huan P."/>
            <person name="Dong B."/>
            <person name="Zhang L."/>
            <person name="Hu X."/>
            <person name="Sun X."/>
            <person name="Wang J."/>
            <person name="Zhao C."/>
            <person name="Wang Y."/>
            <person name="Wang D."/>
            <person name="Huang X."/>
            <person name="Wang R."/>
            <person name="Lv J."/>
            <person name="Li Y."/>
            <person name="Zhang Z."/>
            <person name="Liu B."/>
            <person name="Lu W."/>
            <person name="Hui Y."/>
            <person name="Liang J."/>
            <person name="Zhou Z."/>
            <person name="Hou R."/>
            <person name="Li X."/>
            <person name="Liu Y."/>
            <person name="Li H."/>
            <person name="Ning X."/>
            <person name="Lin Y."/>
            <person name="Zhao L."/>
            <person name="Xing Q."/>
            <person name="Dou J."/>
            <person name="Li Y."/>
            <person name="Mao J."/>
            <person name="Guo H."/>
            <person name="Dou H."/>
            <person name="Li T."/>
            <person name="Mu C."/>
            <person name="Jiang W."/>
            <person name="Fu Q."/>
            <person name="Fu X."/>
            <person name="Miao Y."/>
            <person name="Liu J."/>
            <person name="Yu Q."/>
            <person name="Li R."/>
            <person name="Liao H."/>
            <person name="Li X."/>
            <person name="Kong Y."/>
            <person name="Jiang Z."/>
            <person name="Chourrout D."/>
            <person name="Li R."/>
            <person name="Bao Z."/>
        </authorList>
    </citation>
    <scope>NUCLEOTIDE SEQUENCE [LARGE SCALE GENOMIC DNA]</scope>
    <source>
        <strain evidence="8 9">PY_sf001</strain>
    </source>
</reference>
<evidence type="ECO:0000256" key="4">
    <source>
        <dbReference type="ARBA" id="ARBA00022989"/>
    </source>
</evidence>
<accession>A0A210QYK2</accession>